<evidence type="ECO:0000256" key="1">
    <source>
        <dbReference type="SAM" id="MobiDB-lite"/>
    </source>
</evidence>
<sequence length="153" mass="16919">MRTQRRREHMGYRTAPIEHETVISDGETLLDADDALTHEGRYLASSLEHQRCVDDMPSYGYTRQDAIPGHDDRFDVEPSLTQLPFGPSDIGLGVEGHARQGSDDGEEFIPSNTLGPTPGIRPFDHHAHGVGKPCDGAIGWREVHGNIIAWAPR</sequence>
<gene>
    <name evidence="2" type="ORF">MNBD_ACTINO01-398</name>
</gene>
<proteinExistence type="predicted"/>
<reference evidence="2" key="1">
    <citation type="submission" date="2018-06" db="EMBL/GenBank/DDBJ databases">
        <authorList>
            <person name="Zhirakovskaya E."/>
        </authorList>
    </citation>
    <scope>NUCLEOTIDE SEQUENCE</scope>
</reference>
<dbReference type="EMBL" id="UOEI01000377">
    <property type="protein sequence ID" value="VAW03795.1"/>
    <property type="molecule type" value="Genomic_DNA"/>
</dbReference>
<feature type="region of interest" description="Disordered" evidence="1">
    <location>
        <begin position="94"/>
        <end position="116"/>
    </location>
</feature>
<name>A0A3B0SCG7_9ZZZZ</name>
<protein>
    <submittedName>
        <fullName evidence="2">Uncharacterized protein</fullName>
    </submittedName>
</protein>
<evidence type="ECO:0000313" key="2">
    <source>
        <dbReference type="EMBL" id="VAW03795.1"/>
    </source>
</evidence>
<accession>A0A3B0SCG7</accession>
<dbReference type="AlphaFoldDB" id="A0A3B0SCG7"/>
<organism evidence="2">
    <name type="scientific">hydrothermal vent metagenome</name>
    <dbReference type="NCBI Taxonomy" id="652676"/>
    <lineage>
        <taxon>unclassified sequences</taxon>
        <taxon>metagenomes</taxon>
        <taxon>ecological metagenomes</taxon>
    </lineage>
</organism>